<evidence type="ECO:0000313" key="6">
    <source>
        <dbReference type="EMBL" id="EDM24058.1"/>
    </source>
</evidence>
<keyword evidence="6" id="KW-0830">Ubiquinone</keyword>
<feature type="binding site" evidence="5">
    <location>
        <position position="65"/>
    </location>
    <ligand>
        <name>S-adenosyl-L-methionine</name>
        <dbReference type="ChEBI" id="CHEBI:59789"/>
    </ligand>
</feature>
<dbReference type="EC" id="2.1.1.163" evidence="5"/>
<dbReference type="CDD" id="cd02440">
    <property type="entry name" value="AdoMet_MTases"/>
    <property type="match status" value="1"/>
</dbReference>
<evidence type="ECO:0000256" key="5">
    <source>
        <dbReference type="HAMAP-Rule" id="MF_01813"/>
    </source>
</evidence>
<dbReference type="InterPro" id="IPR004033">
    <property type="entry name" value="UbiE/COQ5_MeTrFase"/>
</dbReference>
<dbReference type="Gene3D" id="3.40.50.150">
    <property type="entry name" value="Vaccinia Virus protein VP39"/>
    <property type="match status" value="1"/>
</dbReference>
<keyword evidence="2 5" id="KW-0489">Methyltransferase</keyword>
<dbReference type="GO" id="GO:0008425">
    <property type="term" value="F:2-methoxy-6-polyprenyl-1,4-benzoquinol methyltransferase activity"/>
    <property type="evidence" value="ECO:0007669"/>
    <property type="project" value="TreeGrafter"/>
</dbReference>
<evidence type="ECO:0000256" key="3">
    <source>
        <dbReference type="ARBA" id="ARBA00022679"/>
    </source>
</evidence>
<comment type="catalytic activity">
    <reaction evidence="5">
        <text>a 2-demethylmenaquinol + S-adenosyl-L-methionine = a menaquinol + S-adenosyl-L-homocysteine + H(+)</text>
        <dbReference type="Rhea" id="RHEA:42640"/>
        <dbReference type="Rhea" id="RHEA-COMP:9539"/>
        <dbReference type="Rhea" id="RHEA-COMP:9563"/>
        <dbReference type="ChEBI" id="CHEBI:15378"/>
        <dbReference type="ChEBI" id="CHEBI:18151"/>
        <dbReference type="ChEBI" id="CHEBI:55437"/>
        <dbReference type="ChEBI" id="CHEBI:57856"/>
        <dbReference type="ChEBI" id="CHEBI:59789"/>
        <dbReference type="EC" id="2.1.1.163"/>
    </reaction>
</comment>
<organism evidence="6 7">
    <name type="scientific">Caminibacter mediatlanticus TB-2</name>
    <dbReference type="NCBI Taxonomy" id="391592"/>
    <lineage>
        <taxon>Bacteria</taxon>
        <taxon>Pseudomonadati</taxon>
        <taxon>Campylobacterota</taxon>
        <taxon>Epsilonproteobacteria</taxon>
        <taxon>Nautiliales</taxon>
        <taxon>Nautiliaceae</taxon>
        <taxon>Caminibacter</taxon>
    </lineage>
</organism>
<evidence type="ECO:0000313" key="7">
    <source>
        <dbReference type="Proteomes" id="UP000003288"/>
    </source>
</evidence>
<dbReference type="PROSITE" id="PS51608">
    <property type="entry name" value="SAM_MT_UBIE"/>
    <property type="match status" value="1"/>
</dbReference>
<keyword evidence="1 5" id="KW-0474">Menaquinone biosynthesis</keyword>
<dbReference type="GO" id="GO:0032259">
    <property type="term" value="P:methylation"/>
    <property type="evidence" value="ECO:0007669"/>
    <property type="project" value="UniProtKB-KW"/>
</dbReference>
<comment type="function">
    <text evidence="5">Methyltransferase required for the conversion of demethylmenaquinol (DMKH2) to menaquinol (MKH2).</text>
</comment>
<comment type="caution">
    <text evidence="5">Lacks conserved residue(s) required for the propagation of feature annotation.</text>
</comment>
<reference evidence="6 7" key="1">
    <citation type="journal article" date="2011" name="Stand. Genomic Sci.">
        <title>Draft genome sequence of Caminibacter mediatlanticus strain TB-2, an epsilonproteobacterium isolated from a deep-sea hydrothermal vent.</title>
        <authorList>
            <person name="Giovannelli D."/>
            <person name="Ferriera S."/>
            <person name="Johnson J."/>
            <person name="Kravitz S."/>
            <person name="Perez-Rodriguez I."/>
            <person name="Ricci J."/>
            <person name="O'Brien C."/>
            <person name="Voordeckers J.W."/>
            <person name="Bini E."/>
            <person name="Vetriani C."/>
        </authorList>
    </citation>
    <scope>NUCLEOTIDE SEQUENCE [LARGE SCALE GENOMIC DNA]</scope>
    <source>
        <strain evidence="6 7">TB-2</strain>
    </source>
</reference>
<feature type="binding site" evidence="5">
    <location>
        <position position="122"/>
    </location>
    <ligand>
        <name>S-adenosyl-L-methionine</name>
        <dbReference type="ChEBI" id="CHEBI:59789"/>
    </ligand>
</feature>
<feature type="binding site" evidence="5">
    <location>
        <position position="84"/>
    </location>
    <ligand>
        <name>S-adenosyl-L-methionine</name>
        <dbReference type="ChEBI" id="CHEBI:59789"/>
    </ligand>
</feature>
<dbReference type="AlphaFoldDB" id="A0AAI9AI41"/>
<accession>A0AAI9AI41</accession>
<keyword evidence="4 5" id="KW-0949">S-adenosyl-L-methionine</keyword>
<dbReference type="InterPro" id="IPR029063">
    <property type="entry name" value="SAM-dependent_MTases_sf"/>
</dbReference>
<dbReference type="PANTHER" id="PTHR43591:SF24">
    <property type="entry name" value="2-METHOXY-6-POLYPRENYL-1,4-BENZOQUINOL METHYLASE, MITOCHONDRIAL"/>
    <property type="match status" value="1"/>
</dbReference>
<dbReference type="GO" id="GO:0009234">
    <property type="term" value="P:menaquinone biosynthetic process"/>
    <property type="evidence" value="ECO:0007669"/>
    <property type="project" value="UniProtKB-UniRule"/>
</dbReference>
<evidence type="ECO:0000256" key="1">
    <source>
        <dbReference type="ARBA" id="ARBA00022428"/>
    </source>
</evidence>
<comment type="pathway">
    <text evidence="5">Quinol/quinone metabolism; menaquinone biosynthesis; menaquinol from 1,4-dihydroxy-2-naphthoate: step 2/2.</text>
</comment>
<proteinExistence type="inferred from homology"/>
<evidence type="ECO:0000256" key="2">
    <source>
        <dbReference type="ARBA" id="ARBA00022603"/>
    </source>
</evidence>
<dbReference type="NCBIfam" id="NF001244">
    <property type="entry name" value="PRK00216.1-5"/>
    <property type="match status" value="1"/>
</dbReference>
<comment type="similarity">
    <text evidence="5">Belongs to the class I-like SAM-binding methyltransferase superfamily. MenG/UbiE family.</text>
</comment>
<dbReference type="NCBIfam" id="TIGR01934">
    <property type="entry name" value="MenG_MenH_UbiE"/>
    <property type="match status" value="1"/>
</dbReference>
<dbReference type="EMBL" id="ABCJ01000002">
    <property type="protein sequence ID" value="EDM24058.1"/>
    <property type="molecule type" value="Genomic_DNA"/>
</dbReference>
<dbReference type="Pfam" id="PF01209">
    <property type="entry name" value="Ubie_methyltran"/>
    <property type="match status" value="1"/>
</dbReference>
<gene>
    <name evidence="6" type="primary">ubiE</name>
    <name evidence="5" type="synonym">menG</name>
    <name evidence="6" type="ORF">CMTB2_07381</name>
</gene>
<evidence type="ECO:0000256" key="4">
    <source>
        <dbReference type="ARBA" id="ARBA00022691"/>
    </source>
</evidence>
<comment type="caution">
    <text evidence="6">The sequence shown here is derived from an EMBL/GenBank/DDBJ whole genome shotgun (WGS) entry which is preliminary data.</text>
</comment>
<protein>
    <recommendedName>
        <fullName evidence="5">Demethylmenaquinone methyltransferase</fullName>
        <ecNumber evidence="5">2.1.1.163</ecNumber>
    </recommendedName>
</protein>
<keyword evidence="3 5" id="KW-0808">Transferase</keyword>
<dbReference type="GO" id="GO:0043770">
    <property type="term" value="F:demethylmenaquinone methyltransferase activity"/>
    <property type="evidence" value="ECO:0007669"/>
    <property type="project" value="UniProtKB-UniRule"/>
</dbReference>
<dbReference type="HAMAP" id="MF_01813">
    <property type="entry name" value="MenG_UbiE_methyltr"/>
    <property type="match status" value="1"/>
</dbReference>
<dbReference type="SUPFAM" id="SSF53335">
    <property type="entry name" value="S-adenosyl-L-methionine-dependent methyltransferases"/>
    <property type="match status" value="1"/>
</dbReference>
<sequence length="235" mass="27113">MLKFFKNRRVMQEKIVKMFDEIAPTYDLVNRILTFGIDKNWRKKAIREVLKYSTPKKVLDVACGTGDMIEEWRKNIDCEVIGLDPSNGMLDIAKKRFPDVNFINSYATDIPFESEFDAISISFGIRNVVEIKKAIKEFNKALKENGILVILEFTKPKKNSSLTKCVNFYTNKFLPKIGGLLSKNKEAYEYLPNSIEKFYTADELKELLEKENFKVLKIISLNFGQVSIIIAKKGE</sequence>
<name>A0AAI9AI41_9BACT</name>
<dbReference type="PANTHER" id="PTHR43591">
    <property type="entry name" value="METHYLTRANSFERASE"/>
    <property type="match status" value="1"/>
</dbReference>
<dbReference type="Proteomes" id="UP000003288">
    <property type="component" value="Unassembled WGS sequence"/>
</dbReference>